<feature type="compositionally biased region" description="Polar residues" evidence="1">
    <location>
        <begin position="93"/>
        <end position="104"/>
    </location>
</feature>
<evidence type="ECO:0000313" key="3">
    <source>
        <dbReference type="Proteomes" id="UP001233271"/>
    </source>
</evidence>
<feature type="region of interest" description="Disordered" evidence="1">
    <location>
        <begin position="83"/>
        <end position="107"/>
    </location>
</feature>
<feature type="compositionally biased region" description="Basic residues" evidence="1">
    <location>
        <begin position="205"/>
        <end position="214"/>
    </location>
</feature>
<gene>
    <name evidence="2" type="ORF">CcaverHIS019_0307170</name>
</gene>
<organism evidence="2 3">
    <name type="scientific">Cutaneotrichosporon cavernicola</name>
    <dbReference type="NCBI Taxonomy" id="279322"/>
    <lineage>
        <taxon>Eukaryota</taxon>
        <taxon>Fungi</taxon>
        <taxon>Dikarya</taxon>
        <taxon>Basidiomycota</taxon>
        <taxon>Agaricomycotina</taxon>
        <taxon>Tremellomycetes</taxon>
        <taxon>Trichosporonales</taxon>
        <taxon>Trichosporonaceae</taxon>
        <taxon>Cutaneotrichosporon</taxon>
    </lineage>
</organism>
<reference evidence="2" key="1">
    <citation type="journal article" date="2023" name="BMC Genomics">
        <title>Chromosome-level genome assemblies of Cutaneotrichosporon spp. (Trichosporonales, Basidiomycota) reveal imbalanced evolution between nucleotide sequences and chromosome synteny.</title>
        <authorList>
            <person name="Kobayashi Y."/>
            <person name="Kayamori A."/>
            <person name="Aoki K."/>
            <person name="Shiwa Y."/>
            <person name="Matsutani M."/>
            <person name="Fujita N."/>
            <person name="Sugita T."/>
            <person name="Iwasaki W."/>
            <person name="Tanaka N."/>
            <person name="Takashima M."/>
        </authorList>
    </citation>
    <scope>NUCLEOTIDE SEQUENCE</scope>
    <source>
        <strain evidence="2">HIS019</strain>
    </source>
</reference>
<sequence length="283" mass="30071">MMPIEQPEASTPATTFGDPLAILGAADTGDAHRREALGELGVNELPAGFVPWSVDLLRSVPDAVGVALTGETDPAVYLGTKAPNAGEAAKNGNRPTQTSSNVLRTPSEAKEADLTAMTLMLRNAAVIERLADLASVSRVNAQIDLARLKLEAVRAGQPVEIAIDGIDVGLIETPYQLGPREAKLAQAKISVTKAAPTEPNLLKPGPKRAPRRKSQVVEVEDNSEDEFIPSTKTPAKGAKGAKRARGVYEKEPLAPKKTVKRTQSDNNTNPKGVTELERDEHEA</sequence>
<dbReference type="RefSeq" id="XP_060455912.1">
    <property type="nucleotide sequence ID" value="XM_060599194.1"/>
</dbReference>
<dbReference type="GeneID" id="85494517"/>
<evidence type="ECO:0000256" key="1">
    <source>
        <dbReference type="SAM" id="MobiDB-lite"/>
    </source>
</evidence>
<feature type="region of interest" description="Disordered" evidence="1">
    <location>
        <begin position="195"/>
        <end position="283"/>
    </location>
</feature>
<protein>
    <submittedName>
        <fullName evidence="2">Uncharacterized protein</fullName>
    </submittedName>
</protein>
<dbReference type="KEGG" id="ccac:CcaHIS019_0307170"/>
<feature type="compositionally biased region" description="Acidic residues" evidence="1">
    <location>
        <begin position="218"/>
        <end position="227"/>
    </location>
</feature>
<dbReference type="AlphaFoldDB" id="A0AA48ICZ9"/>
<feature type="compositionally biased region" description="Basic and acidic residues" evidence="1">
    <location>
        <begin position="274"/>
        <end position="283"/>
    </location>
</feature>
<name>A0AA48ICZ9_9TREE</name>
<keyword evidence="3" id="KW-1185">Reference proteome</keyword>
<proteinExistence type="predicted"/>
<dbReference type="EMBL" id="AP028214">
    <property type="protein sequence ID" value="BEI90647.1"/>
    <property type="molecule type" value="Genomic_DNA"/>
</dbReference>
<evidence type="ECO:0000313" key="2">
    <source>
        <dbReference type="EMBL" id="BEI90647.1"/>
    </source>
</evidence>
<accession>A0AA48ICZ9</accession>
<dbReference type="Proteomes" id="UP001233271">
    <property type="component" value="Chromosome 3"/>
</dbReference>